<evidence type="ECO:0000313" key="5">
    <source>
        <dbReference type="EMBL" id="MBA8886741.1"/>
    </source>
</evidence>
<dbReference type="PROSITE" id="PS50956">
    <property type="entry name" value="HTH_ASNC_2"/>
    <property type="match status" value="1"/>
</dbReference>
<keyword evidence="6" id="KW-1185">Reference proteome</keyword>
<dbReference type="Gene3D" id="3.30.70.920">
    <property type="match status" value="1"/>
</dbReference>
<dbReference type="SMART" id="SM00418">
    <property type="entry name" value="HTH_ARSR"/>
    <property type="match status" value="1"/>
</dbReference>
<dbReference type="EMBL" id="JACGXL010000001">
    <property type="protein sequence ID" value="MBA8886741.1"/>
    <property type="molecule type" value="Genomic_DNA"/>
</dbReference>
<dbReference type="InterPro" id="IPR019887">
    <property type="entry name" value="Tscrpt_reg_AsnC/Lrp_C"/>
</dbReference>
<dbReference type="Pfam" id="PF01037">
    <property type="entry name" value="AsnC_trans_reg"/>
    <property type="match status" value="1"/>
</dbReference>
<evidence type="ECO:0000256" key="1">
    <source>
        <dbReference type="ARBA" id="ARBA00023015"/>
    </source>
</evidence>
<dbReference type="GO" id="GO:0005829">
    <property type="term" value="C:cytosol"/>
    <property type="evidence" value="ECO:0007669"/>
    <property type="project" value="TreeGrafter"/>
</dbReference>
<reference evidence="5 6" key="1">
    <citation type="submission" date="2020-07" db="EMBL/GenBank/DDBJ databases">
        <title>Genomic Encyclopedia of Type Strains, Phase IV (KMG-V): Genome sequencing to study the core and pangenomes of soil and plant-associated prokaryotes.</title>
        <authorList>
            <person name="Whitman W."/>
        </authorList>
    </citation>
    <scope>NUCLEOTIDE SEQUENCE [LARGE SCALE GENOMIC DNA]</scope>
    <source>
        <strain evidence="5 6">RH2WT43</strain>
    </source>
</reference>
<protein>
    <submittedName>
        <fullName evidence="5">Lrp/AsnC family leucine-responsive transcriptional regulator</fullName>
    </submittedName>
</protein>
<keyword evidence="3" id="KW-0804">Transcription</keyword>
<dbReference type="InterPro" id="IPR011991">
    <property type="entry name" value="ArsR-like_HTH"/>
</dbReference>
<dbReference type="CDD" id="cd00090">
    <property type="entry name" value="HTH_ARSR"/>
    <property type="match status" value="1"/>
</dbReference>
<dbReference type="InterPro" id="IPR000485">
    <property type="entry name" value="AsnC-type_HTH_dom"/>
</dbReference>
<dbReference type="PANTHER" id="PTHR30154:SF53">
    <property type="entry name" value="HTH-TYPE TRANSCRIPTIONAL REGULATOR LRPC"/>
    <property type="match status" value="1"/>
</dbReference>
<evidence type="ECO:0000313" key="6">
    <source>
        <dbReference type="Proteomes" id="UP000550401"/>
    </source>
</evidence>
<dbReference type="AlphaFoldDB" id="A0A839F3G6"/>
<dbReference type="RefSeq" id="WP_182529792.1">
    <property type="nucleotide sequence ID" value="NZ_JACGXL010000001.1"/>
</dbReference>
<comment type="caution">
    <text evidence="5">The sequence shown here is derived from an EMBL/GenBank/DDBJ whole genome shotgun (WGS) entry which is preliminary data.</text>
</comment>
<dbReference type="GO" id="GO:0043565">
    <property type="term" value="F:sequence-specific DNA binding"/>
    <property type="evidence" value="ECO:0007669"/>
    <property type="project" value="InterPro"/>
</dbReference>
<dbReference type="SMART" id="SM00344">
    <property type="entry name" value="HTH_ASNC"/>
    <property type="match status" value="1"/>
</dbReference>
<dbReference type="PRINTS" id="PR00033">
    <property type="entry name" value="HTHASNC"/>
</dbReference>
<dbReference type="InterPro" id="IPR019888">
    <property type="entry name" value="Tscrpt_reg_AsnC-like"/>
</dbReference>
<name>A0A839F3G6_9GAMM</name>
<organism evidence="5 6">
    <name type="scientific">Dokdonella fugitiva</name>
    <dbReference type="NCBI Taxonomy" id="328517"/>
    <lineage>
        <taxon>Bacteria</taxon>
        <taxon>Pseudomonadati</taxon>
        <taxon>Pseudomonadota</taxon>
        <taxon>Gammaproteobacteria</taxon>
        <taxon>Lysobacterales</taxon>
        <taxon>Rhodanobacteraceae</taxon>
        <taxon>Dokdonella</taxon>
    </lineage>
</organism>
<dbReference type="InterPro" id="IPR001845">
    <property type="entry name" value="HTH_ArsR_DNA-bd_dom"/>
</dbReference>
<dbReference type="InterPro" id="IPR036388">
    <property type="entry name" value="WH-like_DNA-bd_sf"/>
</dbReference>
<dbReference type="Proteomes" id="UP000550401">
    <property type="component" value="Unassembled WGS sequence"/>
</dbReference>
<keyword evidence="2" id="KW-0238">DNA-binding</keyword>
<gene>
    <name evidence="5" type="ORF">FHW12_000932</name>
</gene>
<sequence>MRKKTTRNSFDRPSELLDATNLAILRELLDDPRLPTSELARRVGMSAPAVSERVQRLHEGGVIRGTRLELEPAALGLGISAFVRVRPMPGQLQAISQLVKTIPEIVECHRVTGEDCFIMKVLVGRVELLEAVLDELLAYGNTTSSIVQSTPVPPRAPPLPG</sequence>
<dbReference type="SUPFAM" id="SSF46785">
    <property type="entry name" value="Winged helix' DNA-binding domain"/>
    <property type="match status" value="1"/>
</dbReference>
<dbReference type="InterPro" id="IPR019885">
    <property type="entry name" value="Tscrpt_reg_HTH_AsnC-type_CS"/>
</dbReference>
<dbReference type="Pfam" id="PF13412">
    <property type="entry name" value="HTH_24"/>
    <property type="match status" value="1"/>
</dbReference>
<dbReference type="SUPFAM" id="SSF54909">
    <property type="entry name" value="Dimeric alpha+beta barrel"/>
    <property type="match status" value="1"/>
</dbReference>
<dbReference type="GO" id="GO:0003700">
    <property type="term" value="F:DNA-binding transcription factor activity"/>
    <property type="evidence" value="ECO:0007669"/>
    <property type="project" value="InterPro"/>
</dbReference>
<proteinExistence type="predicted"/>
<dbReference type="PANTHER" id="PTHR30154">
    <property type="entry name" value="LEUCINE-RESPONSIVE REGULATORY PROTEIN"/>
    <property type="match status" value="1"/>
</dbReference>
<accession>A0A839F3G6</accession>
<evidence type="ECO:0000259" key="4">
    <source>
        <dbReference type="PROSITE" id="PS50956"/>
    </source>
</evidence>
<evidence type="ECO:0000256" key="2">
    <source>
        <dbReference type="ARBA" id="ARBA00023125"/>
    </source>
</evidence>
<evidence type="ECO:0000256" key="3">
    <source>
        <dbReference type="ARBA" id="ARBA00023163"/>
    </source>
</evidence>
<keyword evidence="1" id="KW-0805">Transcription regulation</keyword>
<dbReference type="GO" id="GO:0043200">
    <property type="term" value="P:response to amino acid"/>
    <property type="evidence" value="ECO:0007669"/>
    <property type="project" value="TreeGrafter"/>
</dbReference>
<feature type="domain" description="HTH asnC-type" evidence="4">
    <location>
        <begin position="17"/>
        <end position="78"/>
    </location>
</feature>
<dbReference type="PROSITE" id="PS00519">
    <property type="entry name" value="HTH_ASNC_1"/>
    <property type="match status" value="1"/>
</dbReference>
<dbReference type="InterPro" id="IPR036390">
    <property type="entry name" value="WH_DNA-bd_sf"/>
</dbReference>
<dbReference type="InterPro" id="IPR011008">
    <property type="entry name" value="Dimeric_a/b-barrel"/>
</dbReference>
<dbReference type="Gene3D" id="1.10.10.10">
    <property type="entry name" value="Winged helix-like DNA-binding domain superfamily/Winged helix DNA-binding domain"/>
    <property type="match status" value="1"/>
</dbReference>